<evidence type="ECO:0000256" key="2">
    <source>
        <dbReference type="SAM" id="Phobius"/>
    </source>
</evidence>
<dbReference type="RefSeq" id="WP_236338693.1">
    <property type="nucleotide sequence ID" value="NZ_CAKMMF010000002.1"/>
</dbReference>
<feature type="compositionally biased region" description="Gly residues" evidence="1">
    <location>
        <begin position="333"/>
        <end position="361"/>
    </location>
</feature>
<feature type="region of interest" description="Disordered" evidence="1">
    <location>
        <begin position="296"/>
        <end position="361"/>
    </location>
</feature>
<protein>
    <submittedName>
        <fullName evidence="3">Uncharacterized protein</fullName>
    </submittedName>
</protein>
<sequence>MGVGGVAVLFVFVLIVMISVVVVRSSSKNRGSRVGGGSSPRISRISPSVFASKPPVALGVPEGHPAHSAAKRLEAALSSDFEARVKDRVLKAQPRLRDDEWNWLWFELKRYFLMCALLRNVPMYSAKVDDVWHEILMFTWEYEQFGKQLCGSMIHHAPHAAGSKPNSGERAWFDWVYGELFEAAAPSSRLWGAFYRTPLSKERIAELQEHSREELLERHFNTAAAEKFEDLRSAMHYLIERGSSLARAALDRRPADRNSANDTANWGDPVYMTGILSGALFFASMDSEDKFIQQMDGAQTKEQRDVTNNSSCGSSPAVYGSDDKGSGNDGSNSGCGGSSGGDSSGGGSSCGSSCGGGGCSS</sequence>
<proteinExistence type="predicted"/>
<feature type="transmembrane region" description="Helical" evidence="2">
    <location>
        <begin position="6"/>
        <end position="23"/>
    </location>
</feature>
<organism evidence="3 4">
    <name type="scientific">Paenibacillus plantiphilus</name>
    <dbReference type="NCBI Taxonomy" id="2905650"/>
    <lineage>
        <taxon>Bacteria</taxon>
        <taxon>Bacillati</taxon>
        <taxon>Bacillota</taxon>
        <taxon>Bacilli</taxon>
        <taxon>Bacillales</taxon>
        <taxon>Paenibacillaceae</taxon>
        <taxon>Paenibacillus</taxon>
    </lineage>
</organism>
<comment type="caution">
    <text evidence="3">The sequence shown here is derived from an EMBL/GenBank/DDBJ whole genome shotgun (WGS) entry which is preliminary data.</text>
</comment>
<keyword evidence="2" id="KW-1133">Transmembrane helix</keyword>
<evidence type="ECO:0000313" key="3">
    <source>
        <dbReference type="EMBL" id="CAH1193425.1"/>
    </source>
</evidence>
<keyword evidence="2" id="KW-0812">Transmembrane</keyword>
<evidence type="ECO:0000256" key="1">
    <source>
        <dbReference type="SAM" id="MobiDB-lite"/>
    </source>
</evidence>
<evidence type="ECO:0000313" key="4">
    <source>
        <dbReference type="Proteomes" id="UP000838686"/>
    </source>
</evidence>
<dbReference type="Proteomes" id="UP000838686">
    <property type="component" value="Unassembled WGS sequence"/>
</dbReference>
<name>A0ABM9BUM4_9BACL</name>
<keyword evidence="4" id="KW-1185">Reference proteome</keyword>
<dbReference type="EMBL" id="CAKMMF010000002">
    <property type="protein sequence ID" value="CAH1193425.1"/>
    <property type="molecule type" value="Genomic_DNA"/>
</dbReference>
<reference evidence="3" key="1">
    <citation type="submission" date="2022-01" db="EMBL/GenBank/DDBJ databases">
        <authorList>
            <person name="Criscuolo A."/>
        </authorList>
    </citation>
    <scope>NUCLEOTIDE SEQUENCE</scope>
    <source>
        <strain evidence="3">CIP111893</strain>
    </source>
</reference>
<accession>A0ABM9BUM4</accession>
<keyword evidence="2" id="KW-0472">Membrane</keyword>
<gene>
    <name evidence="3" type="ORF">PAECIP111893_00460</name>
</gene>